<evidence type="ECO:0000259" key="1">
    <source>
        <dbReference type="SMART" id="SM00871"/>
    </source>
</evidence>
<dbReference type="RefSeq" id="WP_285933692.1">
    <property type="nucleotide sequence ID" value="NZ_JASTZU010000058.1"/>
</dbReference>
<evidence type="ECO:0000313" key="3">
    <source>
        <dbReference type="Proteomes" id="UP001235343"/>
    </source>
</evidence>
<dbReference type="Pfam" id="PF14526">
    <property type="entry name" value="Cass2"/>
    <property type="match status" value="1"/>
</dbReference>
<dbReference type="InterPro" id="IPR011256">
    <property type="entry name" value="Reg_factor_effector_dom_sf"/>
</dbReference>
<dbReference type="Gene3D" id="3.20.80.10">
    <property type="entry name" value="Regulatory factor, effector binding domain"/>
    <property type="match status" value="1"/>
</dbReference>
<proteinExistence type="predicted"/>
<dbReference type="Proteomes" id="UP001235343">
    <property type="component" value="Unassembled WGS sequence"/>
</dbReference>
<dbReference type="SMART" id="SM00871">
    <property type="entry name" value="AraC_E_bind"/>
    <property type="match status" value="1"/>
</dbReference>
<comment type="caution">
    <text evidence="2">The sequence shown here is derived from an EMBL/GenBank/DDBJ whole genome shotgun (WGS) entry which is preliminary data.</text>
</comment>
<dbReference type="PANTHER" id="PTHR36444:SF2">
    <property type="entry name" value="TRANSCRIPTIONAL REGULATOR PROTEIN YOBU-RELATED"/>
    <property type="match status" value="1"/>
</dbReference>
<evidence type="ECO:0000313" key="2">
    <source>
        <dbReference type="EMBL" id="MDL4842419.1"/>
    </source>
</evidence>
<dbReference type="PANTHER" id="PTHR36444">
    <property type="entry name" value="TRANSCRIPTIONAL REGULATOR PROTEIN YOBU-RELATED"/>
    <property type="match status" value="1"/>
</dbReference>
<accession>A0ABT7LAI1</accession>
<name>A0ABT7LAI1_9BACI</name>
<protein>
    <submittedName>
        <fullName evidence="2">GyrI-like domain-containing protein</fullName>
    </submittedName>
</protein>
<dbReference type="SUPFAM" id="SSF55136">
    <property type="entry name" value="Probable bacterial effector-binding domain"/>
    <property type="match status" value="1"/>
</dbReference>
<reference evidence="2 3" key="1">
    <citation type="submission" date="2023-06" db="EMBL/GenBank/DDBJ databases">
        <title>Aquibacillus rhizosphaerae LR5S19.</title>
        <authorList>
            <person name="Sun J.-Q."/>
        </authorList>
    </citation>
    <scope>NUCLEOTIDE SEQUENCE [LARGE SCALE GENOMIC DNA]</scope>
    <source>
        <strain evidence="2 3">LR5S19</strain>
    </source>
</reference>
<dbReference type="InterPro" id="IPR029441">
    <property type="entry name" value="Cass2"/>
</dbReference>
<sequence length="161" mass="18631">MEATVVKRDAFTIVGYQIQANLKEIAEQQLGKRALDSLKEDGNLIHNKVTDHLYLVQIYPLKRGFDPNVDKFTQVIGYQVSDVDEIPKGMHTHHVPDSSYVTATHKGLESELDRTYDFLCGKWLKENPYDHAGYDFEIWDDRYKPDQADNEIDVFVAIREK</sequence>
<keyword evidence="3" id="KW-1185">Reference proteome</keyword>
<dbReference type="InterPro" id="IPR053182">
    <property type="entry name" value="YobU-like_regulator"/>
</dbReference>
<dbReference type="EMBL" id="JASTZU010000058">
    <property type="protein sequence ID" value="MDL4842419.1"/>
    <property type="molecule type" value="Genomic_DNA"/>
</dbReference>
<dbReference type="InterPro" id="IPR010499">
    <property type="entry name" value="AraC_E-bd"/>
</dbReference>
<feature type="domain" description="AraC effector-binding" evidence="1">
    <location>
        <begin position="1"/>
        <end position="159"/>
    </location>
</feature>
<gene>
    <name evidence="2" type="ORF">QQS35_18435</name>
</gene>
<organism evidence="2 3">
    <name type="scientific">Aquibacillus rhizosphaerae</name>
    <dbReference type="NCBI Taxonomy" id="3051431"/>
    <lineage>
        <taxon>Bacteria</taxon>
        <taxon>Bacillati</taxon>
        <taxon>Bacillota</taxon>
        <taxon>Bacilli</taxon>
        <taxon>Bacillales</taxon>
        <taxon>Bacillaceae</taxon>
        <taxon>Aquibacillus</taxon>
    </lineage>
</organism>